<dbReference type="GO" id="GO:0048269">
    <property type="term" value="C:methionine adenosyltransferase complex"/>
    <property type="evidence" value="ECO:0007669"/>
    <property type="project" value="TreeGrafter"/>
</dbReference>
<evidence type="ECO:0000259" key="7">
    <source>
        <dbReference type="Pfam" id="PF04321"/>
    </source>
</evidence>
<dbReference type="CDD" id="cd05254">
    <property type="entry name" value="dTDP_HR_like_SDR_e"/>
    <property type="match status" value="1"/>
</dbReference>
<dbReference type="SUPFAM" id="SSF51735">
    <property type="entry name" value="NAD(P)-binding Rossmann-fold domains"/>
    <property type="match status" value="1"/>
</dbReference>
<dbReference type="GO" id="GO:0048270">
    <property type="term" value="F:methionine adenosyltransferase regulator activity"/>
    <property type="evidence" value="ECO:0007669"/>
    <property type="project" value="TreeGrafter"/>
</dbReference>
<evidence type="ECO:0000256" key="5">
    <source>
        <dbReference type="ARBA" id="ARBA00045998"/>
    </source>
</evidence>
<dbReference type="GO" id="GO:0006556">
    <property type="term" value="P:S-adenosylmethionine biosynthetic process"/>
    <property type="evidence" value="ECO:0007669"/>
    <property type="project" value="UniProtKB-UniPathway"/>
</dbReference>
<evidence type="ECO:0000256" key="6">
    <source>
        <dbReference type="ARBA" id="ARBA00046786"/>
    </source>
</evidence>
<evidence type="ECO:0000313" key="8">
    <source>
        <dbReference type="EMBL" id="JAS16149.1"/>
    </source>
</evidence>
<accession>A0A1B6EB48</accession>
<evidence type="ECO:0000256" key="1">
    <source>
        <dbReference type="ARBA" id="ARBA00005224"/>
    </source>
</evidence>
<sequence length="298" mass="33310">METNKLFLTGGSGLLGRSINREFKNNVWTTYPVAFSRAKEDFIKLDIRDEEAVCTAIKDCMPNFIIHCAAVRYPDVVDKNPEAAKVLNVDATANIIKVAGYCNIPVLYISTDYVFDGRTPPYKTTDEPNPLNIYGKTKLEGEKVVLTNSNNIVLRVPVLYGPVEVLDESAVTCLLTPLVNTHKPASISHTEWRCPSHVDDIAHICFNMASAKIKGKKLSGIFHWCGDEKLTKYEMVMKMSEVFNLPHSHISANLNPGTSTVRPKDTELDKTTVKKLGFGKHTLFEVGIRQVLTPWIKQ</sequence>
<name>A0A1B6EB48_9HEMI</name>
<dbReference type="InterPro" id="IPR005913">
    <property type="entry name" value="dTDP_dehydrorham_reduct"/>
</dbReference>
<dbReference type="UniPathway" id="UPA00315">
    <property type="reaction ID" value="UER00080"/>
</dbReference>
<dbReference type="InterPro" id="IPR036291">
    <property type="entry name" value="NAD(P)-bd_dom_sf"/>
</dbReference>
<dbReference type="EMBL" id="GEDC01010740">
    <property type="protein sequence ID" value="JAS26558.1"/>
    <property type="molecule type" value="Transcribed_RNA"/>
</dbReference>
<dbReference type="EMBL" id="GEDC01021149">
    <property type="protein sequence ID" value="JAS16149.1"/>
    <property type="molecule type" value="Transcribed_RNA"/>
</dbReference>
<dbReference type="Gene3D" id="3.40.50.720">
    <property type="entry name" value="NAD(P)-binding Rossmann-like Domain"/>
    <property type="match status" value="1"/>
</dbReference>
<comment type="subunit">
    <text evidence="6">Heterotrimer; composed of a catalytic MAT2A homodimer that binds one regulatory MAT2B chain. Heterohexamer; composed of a central, catalytic MAT2A homotetramer flanked on either side by a regulatory MAT2B chain. NADP binding increases the affinity for MAT2A.</text>
</comment>
<dbReference type="FunFam" id="3.40.50.720:FF:000357">
    <property type="entry name" value="Methionine adenosyltransferase 2 subunit beta"/>
    <property type="match status" value="1"/>
</dbReference>
<gene>
    <name evidence="11" type="ORF">g.26667</name>
    <name evidence="10" type="ORF">g.26668</name>
    <name evidence="9" type="ORF">g.26669</name>
    <name evidence="8" type="ORF">g.26670</name>
</gene>
<comment type="function">
    <text evidence="5">Regulatory subunit of S-adenosylmethionine synthetase 2, an enzyme that catalyzes the formation of S-adenosylmethionine from methionine and ATP. Regulates MAT2A catalytic activity by changing its kinetic properties, increasing its affinity for L-methionine. Can bind NADP (in vitro).</text>
</comment>
<dbReference type="AlphaFoldDB" id="A0A1B6EB48"/>
<evidence type="ECO:0000256" key="3">
    <source>
        <dbReference type="ARBA" id="ARBA00021596"/>
    </source>
</evidence>
<evidence type="ECO:0000313" key="9">
    <source>
        <dbReference type="EMBL" id="JAS26558.1"/>
    </source>
</evidence>
<feature type="domain" description="RmlD-like substrate binding" evidence="7">
    <location>
        <begin position="5"/>
        <end position="293"/>
    </location>
</feature>
<evidence type="ECO:0000256" key="4">
    <source>
        <dbReference type="ARBA" id="ARBA00029977"/>
    </source>
</evidence>
<protein>
    <recommendedName>
        <fullName evidence="3">Methionine adenosyltransferase 2 subunit beta</fullName>
    </recommendedName>
    <alternativeName>
        <fullName evidence="4">Methionine adenosyltransferase II beta</fullName>
    </alternativeName>
</protein>
<organism evidence="11">
    <name type="scientific">Clastoptera arizonana</name>
    <name type="common">Arizona spittle bug</name>
    <dbReference type="NCBI Taxonomy" id="38151"/>
    <lineage>
        <taxon>Eukaryota</taxon>
        <taxon>Metazoa</taxon>
        <taxon>Ecdysozoa</taxon>
        <taxon>Arthropoda</taxon>
        <taxon>Hexapoda</taxon>
        <taxon>Insecta</taxon>
        <taxon>Pterygota</taxon>
        <taxon>Neoptera</taxon>
        <taxon>Paraneoptera</taxon>
        <taxon>Hemiptera</taxon>
        <taxon>Auchenorrhyncha</taxon>
        <taxon>Cercopoidea</taxon>
        <taxon>Clastopteridae</taxon>
        <taxon>Clastoptera</taxon>
    </lineage>
</organism>
<dbReference type="EMBL" id="GEDC01002956">
    <property type="protein sequence ID" value="JAS34342.1"/>
    <property type="molecule type" value="Transcribed_RNA"/>
</dbReference>
<evidence type="ECO:0000313" key="11">
    <source>
        <dbReference type="EMBL" id="JAS35145.1"/>
    </source>
</evidence>
<comment type="similarity">
    <text evidence="2">Belongs to the dTDP-4-dehydrorhamnose reductase family. MAT2B subfamily.</text>
</comment>
<dbReference type="InterPro" id="IPR029903">
    <property type="entry name" value="RmlD-like-bd"/>
</dbReference>
<dbReference type="PANTHER" id="PTHR10491:SF4">
    <property type="entry name" value="METHIONINE ADENOSYLTRANSFERASE 2 SUBUNIT BETA"/>
    <property type="match status" value="1"/>
</dbReference>
<reference evidence="11" key="1">
    <citation type="submission" date="2015-12" db="EMBL/GenBank/DDBJ databases">
        <title>De novo transcriptome assembly of four potential Pierce s Disease insect vectors from Arizona vineyards.</title>
        <authorList>
            <person name="Tassone E.E."/>
        </authorList>
    </citation>
    <scope>NUCLEOTIDE SEQUENCE</scope>
</reference>
<proteinExistence type="inferred from homology"/>
<evidence type="ECO:0000256" key="2">
    <source>
        <dbReference type="ARBA" id="ARBA00008656"/>
    </source>
</evidence>
<dbReference type="Pfam" id="PF04321">
    <property type="entry name" value="RmlD_sub_bind"/>
    <property type="match status" value="1"/>
</dbReference>
<evidence type="ECO:0000313" key="10">
    <source>
        <dbReference type="EMBL" id="JAS34342.1"/>
    </source>
</evidence>
<dbReference type="EMBL" id="GEDC01002153">
    <property type="protein sequence ID" value="JAS35145.1"/>
    <property type="molecule type" value="Transcribed_RNA"/>
</dbReference>
<comment type="pathway">
    <text evidence="1">Amino-acid biosynthesis; S-adenosyl-L-methionine biosynthesis; S-adenosyl-L-methionine from L-methionine: step 1/1.</text>
</comment>
<dbReference type="PANTHER" id="PTHR10491">
    <property type="entry name" value="DTDP-4-DEHYDRORHAMNOSE REDUCTASE"/>
    <property type="match status" value="1"/>
</dbReference>